<dbReference type="Pfam" id="PF05007">
    <property type="entry name" value="Mannosyl_trans"/>
    <property type="match status" value="1"/>
</dbReference>
<keyword evidence="10 13" id="KW-0472">Membrane</keyword>
<evidence type="ECO:0000256" key="1">
    <source>
        <dbReference type="ARBA" id="ARBA00004477"/>
    </source>
</evidence>
<feature type="transmembrane region" description="Helical" evidence="13">
    <location>
        <begin position="364"/>
        <end position="383"/>
    </location>
</feature>
<feature type="transmembrane region" description="Helical" evidence="13">
    <location>
        <begin position="389"/>
        <end position="410"/>
    </location>
</feature>
<name>A0A6P8Y5C2_DROAB</name>
<evidence type="ECO:0000256" key="5">
    <source>
        <dbReference type="ARBA" id="ARBA00022676"/>
    </source>
</evidence>
<evidence type="ECO:0000313" key="15">
    <source>
        <dbReference type="RefSeq" id="XP_034103862.1"/>
    </source>
</evidence>
<keyword evidence="7 13" id="KW-0812">Transmembrane</keyword>
<dbReference type="GO" id="GO:1990529">
    <property type="term" value="C:glycosylphosphatidylinositol-mannosyltransferase I complex"/>
    <property type="evidence" value="ECO:0007669"/>
    <property type="project" value="TreeGrafter"/>
</dbReference>
<feature type="transmembrane region" description="Helical" evidence="13">
    <location>
        <begin position="228"/>
        <end position="248"/>
    </location>
</feature>
<dbReference type="CTD" id="37470"/>
<gene>
    <name evidence="15" type="primary">LOC117567772</name>
</gene>
<keyword evidence="5 13" id="KW-0328">Glycosyltransferase</keyword>
<dbReference type="Proteomes" id="UP000515160">
    <property type="component" value="Chromosome 3"/>
</dbReference>
<feature type="transmembrane region" description="Helical" evidence="13">
    <location>
        <begin position="150"/>
        <end position="166"/>
    </location>
</feature>
<evidence type="ECO:0000256" key="12">
    <source>
        <dbReference type="ARBA" id="ARBA00093608"/>
    </source>
</evidence>
<dbReference type="GO" id="GO:0005789">
    <property type="term" value="C:endoplasmic reticulum membrane"/>
    <property type="evidence" value="ECO:0007669"/>
    <property type="project" value="UniProtKB-SubCell"/>
</dbReference>
<feature type="transmembrane region" description="Helical" evidence="13">
    <location>
        <begin position="290"/>
        <end position="311"/>
    </location>
</feature>
<evidence type="ECO:0000256" key="9">
    <source>
        <dbReference type="ARBA" id="ARBA00022989"/>
    </source>
</evidence>
<reference evidence="15" key="1">
    <citation type="submission" date="2025-08" db="UniProtKB">
        <authorList>
            <consortium name="RefSeq"/>
        </authorList>
    </citation>
    <scope>IDENTIFICATION</scope>
    <source>
        <strain evidence="15">15112-1751.03</strain>
        <tissue evidence="15">Whole Adult</tissue>
    </source>
</reference>
<evidence type="ECO:0000256" key="2">
    <source>
        <dbReference type="ARBA" id="ARBA00004687"/>
    </source>
</evidence>
<dbReference type="GO" id="GO:0006506">
    <property type="term" value="P:GPI anchor biosynthetic process"/>
    <property type="evidence" value="ECO:0007669"/>
    <property type="project" value="UniProtKB-UniPathway"/>
</dbReference>
<dbReference type="UniPathway" id="UPA00196"/>
<protein>
    <recommendedName>
        <fullName evidence="12 13">GPI alpha-1,4-mannosyltransferase I, catalytic subunit</fullName>
        <ecNumber evidence="13">2.4.1.-</ecNumber>
    </recommendedName>
    <alternativeName>
        <fullName evidence="13">GPI mannosyltransferase I</fullName>
    </alternativeName>
</protein>
<evidence type="ECO:0000256" key="4">
    <source>
        <dbReference type="ARBA" id="ARBA00022502"/>
    </source>
</evidence>
<evidence type="ECO:0000256" key="13">
    <source>
        <dbReference type="RuleBase" id="RU365064"/>
    </source>
</evidence>
<keyword evidence="4 13" id="KW-0337">GPI-anchor biosynthesis</keyword>
<organism evidence="14 15">
    <name type="scientific">Drosophila albomicans</name>
    <name type="common">Fruit fly</name>
    <dbReference type="NCBI Taxonomy" id="7291"/>
    <lineage>
        <taxon>Eukaryota</taxon>
        <taxon>Metazoa</taxon>
        <taxon>Ecdysozoa</taxon>
        <taxon>Arthropoda</taxon>
        <taxon>Hexapoda</taxon>
        <taxon>Insecta</taxon>
        <taxon>Pterygota</taxon>
        <taxon>Neoptera</taxon>
        <taxon>Endopterygota</taxon>
        <taxon>Diptera</taxon>
        <taxon>Brachycera</taxon>
        <taxon>Muscomorpha</taxon>
        <taxon>Ephydroidea</taxon>
        <taxon>Drosophilidae</taxon>
        <taxon>Drosophila</taxon>
    </lineage>
</organism>
<dbReference type="EC" id="2.4.1.-" evidence="13"/>
<dbReference type="OrthoDB" id="3821113at2759"/>
<dbReference type="InterPro" id="IPR007704">
    <property type="entry name" value="PIG-M"/>
</dbReference>
<dbReference type="PANTHER" id="PTHR12886">
    <property type="entry name" value="PIG-M MANNOSYLTRANSFERASE"/>
    <property type="match status" value="1"/>
</dbReference>
<feature type="transmembrane region" description="Helical" evidence="13">
    <location>
        <begin position="318"/>
        <end position="335"/>
    </location>
</feature>
<dbReference type="PANTHER" id="PTHR12886:SF0">
    <property type="entry name" value="GPI MANNOSYLTRANSFERASE 1"/>
    <property type="match status" value="1"/>
</dbReference>
<dbReference type="RefSeq" id="XP_034103862.1">
    <property type="nucleotide sequence ID" value="XM_034247971.2"/>
</dbReference>
<evidence type="ECO:0000256" key="11">
    <source>
        <dbReference type="ARBA" id="ARBA00093408"/>
    </source>
</evidence>
<sequence length="430" mass="49539">MLNWQRGYQQLLKLSFPAHLVISAFLRLTLICYAQIHDAKSTVPYTDIDYKVVTDGARFILDGGTPFARHTYRYSPIMAYIQIPNIMLHPVFGKLIYSLCDLLVGQLIYALVRLEAGEATTIKKKAIISACCWLYNPLTAVISTRGSGDSFTSLFVISCIYLLVKSKDQPSNYFAVFCAGLAHGFVIHLRLYPIFFSLAYYLCLSGGPIRNSIELIQRIVVPNKQQICLVLGTLIGFTVFTLTFYKIYGWQYLHESYFYHFVRKDVRHNFSLYFLMQYLNNSDAAEESTLFIKFLIMGPQLLLVVYLSVSFAQLRQTLPFCVFSLAFVIVTYNSVVTSQYFVWYLAVLPLCLTKFQLMSCSRCVFLLVLWICGQALWLLPAYLLEFKTWHTFNWIGLQGAVFFIINNYILTQLITNYDCKSFEITNKKRL</sequence>
<dbReference type="GO" id="GO:0051751">
    <property type="term" value="F:alpha-1,4-mannosyltransferase activity"/>
    <property type="evidence" value="ECO:0007669"/>
    <property type="project" value="InterPro"/>
</dbReference>
<proteinExistence type="inferred from homology"/>
<evidence type="ECO:0000256" key="8">
    <source>
        <dbReference type="ARBA" id="ARBA00022824"/>
    </source>
</evidence>
<evidence type="ECO:0000256" key="10">
    <source>
        <dbReference type="ARBA" id="ARBA00023136"/>
    </source>
</evidence>
<keyword evidence="9 13" id="KW-1133">Transmembrane helix</keyword>
<evidence type="ECO:0000256" key="7">
    <source>
        <dbReference type="ARBA" id="ARBA00022692"/>
    </source>
</evidence>
<keyword evidence="6 13" id="KW-0808">Transferase</keyword>
<comment type="subcellular location">
    <subcellularLocation>
        <location evidence="1 13">Endoplasmic reticulum membrane</location>
        <topology evidence="1 13">Multi-pass membrane protein</topology>
    </subcellularLocation>
</comment>
<dbReference type="GO" id="GO:0004376">
    <property type="term" value="F:GPI mannosyltransferase activity"/>
    <property type="evidence" value="ECO:0007669"/>
    <property type="project" value="InterPro"/>
</dbReference>
<evidence type="ECO:0000256" key="3">
    <source>
        <dbReference type="ARBA" id="ARBA00011071"/>
    </source>
</evidence>
<dbReference type="AlphaFoldDB" id="A0A6P8Y5C2"/>
<feature type="transmembrane region" description="Helical" evidence="13">
    <location>
        <begin position="341"/>
        <end position="357"/>
    </location>
</feature>
<comment type="pathway">
    <text evidence="2 13">Glycolipid biosynthesis; glycosylphosphatidylinositol-anchor biosynthesis.</text>
</comment>
<dbReference type="GeneID" id="117567772"/>
<accession>A0A6P8Y5C2</accession>
<keyword evidence="8 13" id="KW-0256">Endoplasmic reticulum</keyword>
<evidence type="ECO:0000313" key="14">
    <source>
        <dbReference type="Proteomes" id="UP000515160"/>
    </source>
</evidence>
<comment type="similarity">
    <text evidence="3 13">Belongs to the PIGM family.</text>
</comment>
<comment type="function">
    <text evidence="11 13">Catalytic subunit of the glycosylphosphatidylinositol-mannosyltransferase I complex which catalyzes the transfer of the first mannose, via an alpha-1,4 bond from a dolichol-phosphate-mannose (Dol-P-Man) to the glucosaminyl acyl phosphatidylinositol (GlcN-(acyl)PI) intermediate to generate alpha-D-Man-(1-&gt;4)-alpha-D-GlcN-(1-&gt;6)-(1-radyl,2-acyl-sn-glycero-3-phospho)-2-acyl-inositol and participates in the sixth step of the glycosylphosphatidylinositol-anchor biosynthesis.</text>
</comment>
<keyword evidence="14" id="KW-1185">Reference proteome</keyword>
<evidence type="ECO:0000256" key="6">
    <source>
        <dbReference type="ARBA" id="ARBA00022679"/>
    </source>
</evidence>